<evidence type="ECO:0000313" key="2">
    <source>
        <dbReference type="EMBL" id="KAL0451592.1"/>
    </source>
</evidence>
<dbReference type="Pfam" id="PF13960">
    <property type="entry name" value="DUF4218"/>
    <property type="match status" value="1"/>
</dbReference>
<reference evidence="2" key="2">
    <citation type="journal article" date="2024" name="Plant">
        <title>Genomic evolution and insights into agronomic trait innovations of Sesamum species.</title>
        <authorList>
            <person name="Miao H."/>
            <person name="Wang L."/>
            <person name="Qu L."/>
            <person name="Liu H."/>
            <person name="Sun Y."/>
            <person name="Le M."/>
            <person name="Wang Q."/>
            <person name="Wei S."/>
            <person name="Zheng Y."/>
            <person name="Lin W."/>
            <person name="Duan Y."/>
            <person name="Cao H."/>
            <person name="Xiong S."/>
            <person name="Wang X."/>
            <person name="Wei L."/>
            <person name="Li C."/>
            <person name="Ma Q."/>
            <person name="Ju M."/>
            <person name="Zhao R."/>
            <person name="Li G."/>
            <person name="Mu C."/>
            <person name="Tian Q."/>
            <person name="Mei H."/>
            <person name="Zhang T."/>
            <person name="Gao T."/>
            <person name="Zhang H."/>
        </authorList>
    </citation>
    <scope>NUCLEOTIDE SEQUENCE</scope>
    <source>
        <strain evidence="2">KEN1</strain>
    </source>
</reference>
<feature type="domain" description="DUF4218" evidence="1">
    <location>
        <begin position="6"/>
        <end position="110"/>
    </location>
</feature>
<reference evidence="2" key="1">
    <citation type="submission" date="2020-06" db="EMBL/GenBank/DDBJ databases">
        <authorList>
            <person name="Li T."/>
            <person name="Hu X."/>
            <person name="Zhang T."/>
            <person name="Song X."/>
            <person name="Zhang H."/>
            <person name="Dai N."/>
            <person name="Sheng W."/>
            <person name="Hou X."/>
            <person name="Wei L."/>
        </authorList>
    </citation>
    <scope>NUCLEOTIDE SEQUENCE</scope>
    <source>
        <strain evidence="2">KEN1</strain>
        <tissue evidence="2">Leaf</tissue>
    </source>
</reference>
<dbReference type="PANTHER" id="PTHR48258:SF3">
    <property type="entry name" value="FK506-BINDING PROTEIN 4-LIKE ISOFORM X1"/>
    <property type="match status" value="1"/>
</dbReference>
<comment type="caution">
    <text evidence="2">The sequence shown here is derived from an EMBL/GenBank/DDBJ whole genome shotgun (WGS) entry which is preliminary data.</text>
</comment>
<proteinExistence type="predicted"/>
<gene>
    <name evidence="2" type="ORF">Slati_1137300</name>
</gene>
<accession>A0AAW2XFI8</accession>
<dbReference type="PANTHER" id="PTHR48258">
    <property type="entry name" value="DUF4218 DOMAIN-CONTAINING PROTEIN-RELATED"/>
    <property type="match status" value="1"/>
</dbReference>
<organism evidence="2">
    <name type="scientific">Sesamum latifolium</name>
    <dbReference type="NCBI Taxonomy" id="2727402"/>
    <lineage>
        <taxon>Eukaryota</taxon>
        <taxon>Viridiplantae</taxon>
        <taxon>Streptophyta</taxon>
        <taxon>Embryophyta</taxon>
        <taxon>Tracheophyta</taxon>
        <taxon>Spermatophyta</taxon>
        <taxon>Magnoliopsida</taxon>
        <taxon>eudicotyledons</taxon>
        <taxon>Gunneridae</taxon>
        <taxon>Pentapetalae</taxon>
        <taxon>asterids</taxon>
        <taxon>lamiids</taxon>
        <taxon>Lamiales</taxon>
        <taxon>Pedaliaceae</taxon>
        <taxon>Sesamum</taxon>
    </lineage>
</organism>
<name>A0AAW2XFI8_9LAMI</name>
<sequence>MLDFTKQHELEHSVVIIMCNLEKIFPPAFFHSMEHLIIHLPYKACIGGPVQYRWMYSFERLLHDLKKKVKNKAHIEASIVEAYIVEKISLFSSHYFESDVLCKQSRPGKNDDLTRKEDKIQRFIFNHPGRASGVSKKRWLSRSGCQIIEMYILCNCEIVMPYYE</sequence>
<dbReference type="EMBL" id="JACGWN010000004">
    <property type="protein sequence ID" value="KAL0451592.1"/>
    <property type="molecule type" value="Genomic_DNA"/>
</dbReference>
<evidence type="ECO:0000259" key="1">
    <source>
        <dbReference type="Pfam" id="PF13960"/>
    </source>
</evidence>
<protein>
    <recommendedName>
        <fullName evidence="1">DUF4218 domain-containing protein</fullName>
    </recommendedName>
</protein>
<dbReference type="InterPro" id="IPR025452">
    <property type="entry name" value="DUF4218"/>
</dbReference>
<dbReference type="AlphaFoldDB" id="A0AAW2XFI8"/>